<comment type="caution">
    <text evidence="1">The sequence shown here is derived from an EMBL/GenBank/DDBJ whole genome shotgun (WGS) entry which is preliminary data.</text>
</comment>
<reference evidence="1 2" key="1">
    <citation type="submission" date="2020-05" db="EMBL/GenBank/DDBJ databases">
        <title>Paenibacillus glebae, sp. nov., Paenibacillus humi sp. nov., Paenibacillus pedi sp. nov., Paenibacillus terrestris sp. nov. and Paenibacillus terricola sp. nov., isolated from a forest top soil sample.</title>
        <authorList>
            <person name="Qi S."/>
            <person name="Carlier A."/>
            <person name="Cnockaert M."/>
            <person name="Vandamme P."/>
        </authorList>
    </citation>
    <scope>NUCLEOTIDE SEQUENCE [LARGE SCALE GENOMIC DNA]</scope>
    <source>
        <strain evidence="1 2">LMG 29502</strain>
    </source>
</reference>
<organism evidence="1 2">
    <name type="scientific">Paenibacillus tritici</name>
    <dbReference type="NCBI Taxonomy" id="1873425"/>
    <lineage>
        <taxon>Bacteria</taxon>
        <taxon>Bacillati</taxon>
        <taxon>Bacillota</taxon>
        <taxon>Bacilli</taxon>
        <taxon>Bacillales</taxon>
        <taxon>Paenibacillaceae</taxon>
        <taxon>Paenibacillus</taxon>
    </lineage>
</organism>
<protein>
    <submittedName>
        <fullName evidence="1">Uncharacterized protein</fullName>
    </submittedName>
</protein>
<dbReference type="RefSeq" id="WP_173137211.1">
    <property type="nucleotide sequence ID" value="NZ_JABMKX010000011.1"/>
</dbReference>
<evidence type="ECO:0000313" key="1">
    <source>
        <dbReference type="EMBL" id="NQX47752.1"/>
    </source>
</evidence>
<dbReference type="EMBL" id="JABMKX010000011">
    <property type="protein sequence ID" value="NQX47752.1"/>
    <property type="molecule type" value="Genomic_DNA"/>
</dbReference>
<sequence>MSIEQYRTHYARGLLNETYNSRDSLSRYMHVSDVDQARFVIYGTNTHAKYYAALSSKLLYPKIELFVSEEEGGEEDGKKLRGFEVISVGRFANYIEQYGEHLKVIVFSDQYPEAVKRLQEMGLNPLKQLFDGRYIFDLKELDNGYVSESDNVNKVILTVESFRSNKGGLFVYDTASSSYTKHLSGDFRTLLRYKDGYLAMEDNNGMLYLNSDYEIERTVALPDADLHGMDIHRSGGSDYAYIIETAWDRIAVYELESGKRVEQIEVGKSIVNSTPGMLHISDILIDNERILIAMASRSGMFTRGAFKDDGAILGMDMHDYIVDEVYAEQLNTPHSLIKIGKDILFCDSAKGMVYCNKQVLTQFNGFVRGLHFNGYGLYVGQNVPRHLPYLLQISPNYSNDTGIHTFVPSRRVSGFQKLPFCGQIYSILTE</sequence>
<dbReference type="Proteomes" id="UP000711047">
    <property type="component" value="Unassembled WGS sequence"/>
</dbReference>
<accession>A0ABX2DT61</accession>
<evidence type="ECO:0000313" key="2">
    <source>
        <dbReference type="Proteomes" id="UP000711047"/>
    </source>
</evidence>
<keyword evidence="2" id="KW-1185">Reference proteome</keyword>
<dbReference type="SUPFAM" id="SSF63825">
    <property type="entry name" value="YWTD domain"/>
    <property type="match status" value="1"/>
</dbReference>
<gene>
    <name evidence="1" type="ORF">HQN87_20725</name>
</gene>
<name>A0ABX2DT61_9BACL</name>
<proteinExistence type="predicted"/>